<dbReference type="Gene3D" id="3.90.1150.10">
    <property type="entry name" value="Aspartate Aminotransferase, domain 1"/>
    <property type="match status" value="1"/>
</dbReference>
<dbReference type="Proteomes" id="UP001497525">
    <property type="component" value="Unassembled WGS sequence"/>
</dbReference>
<dbReference type="PROSITE" id="PS00392">
    <property type="entry name" value="DDC_GAD_HDC_YDC"/>
    <property type="match status" value="1"/>
</dbReference>
<organism evidence="13 14">
    <name type="scientific">Calicophoron daubneyi</name>
    <name type="common">Rumen fluke</name>
    <name type="synonym">Paramphistomum daubneyi</name>
    <dbReference type="NCBI Taxonomy" id="300641"/>
    <lineage>
        <taxon>Eukaryota</taxon>
        <taxon>Metazoa</taxon>
        <taxon>Spiralia</taxon>
        <taxon>Lophotrochozoa</taxon>
        <taxon>Platyhelminthes</taxon>
        <taxon>Trematoda</taxon>
        <taxon>Digenea</taxon>
        <taxon>Plagiorchiida</taxon>
        <taxon>Pronocephalata</taxon>
        <taxon>Paramphistomoidea</taxon>
        <taxon>Paramphistomidae</taxon>
        <taxon>Calicophoron</taxon>
    </lineage>
</organism>
<comment type="similarity">
    <text evidence="2 12">Belongs to the group II decarboxylase family.</text>
</comment>
<evidence type="ECO:0000256" key="1">
    <source>
        <dbReference type="ARBA" id="ARBA00001933"/>
    </source>
</evidence>
<comment type="subunit">
    <text evidence="3">Homodimer.</text>
</comment>
<dbReference type="PRINTS" id="PR00800">
    <property type="entry name" value="YHDCRBOXLASE"/>
</dbReference>
<evidence type="ECO:0000313" key="13">
    <source>
        <dbReference type="EMBL" id="CAL5135376.1"/>
    </source>
</evidence>
<dbReference type="FunFam" id="1.20.1340.10:FF:000001">
    <property type="entry name" value="Histidine decarboxylase"/>
    <property type="match status" value="1"/>
</dbReference>
<dbReference type="GO" id="GO:0030170">
    <property type="term" value="F:pyridoxal phosphate binding"/>
    <property type="evidence" value="ECO:0007669"/>
    <property type="project" value="InterPro"/>
</dbReference>
<dbReference type="Gene3D" id="3.40.640.10">
    <property type="entry name" value="Type I PLP-dependent aspartate aminotransferase-like (Major domain)"/>
    <property type="match status" value="1"/>
</dbReference>
<evidence type="ECO:0000256" key="10">
    <source>
        <dbReference type="ARBA" id="ARBA00041275"/>
    </source>
</evidence>
<dbReference type="Gene3D" id="1.20.1340.10">
    <property type="entry name" value="dopa decarboxylase, N-terminal domain"/>
    <property type="match status" value="1"/>
</dbReference>
<feature type="modified residue" description="N6-(pyridoxal phosphate)lysine" evidence="11">
    <location>
        <position position="320"/>
    </location>
</feature>
<dbReference type="PANTHER" id="PTHR11999">
    <property type="entry name" value="GROUP II PYRIDOXAL-5-PHOSPHATE DECARBOXYLASE"/>
    <property type="match status" value="1"/>
</dbReference>
<accession>A0AAV2TGD6</accession>
<dbReference type="InterPro" id="IPR015422">
    <property type="entry name" value="PyrdxlP-dep_Trfase_small"/>
</dbReference>
<dbReference type="GO" id="GO:0042423">
    <property type="term" value="P:catecholamine biosynthetic process"/>
    <property type="evidence" value="ECO:0007669"/>
    <property type="project" value="UniProtKB-KW"/>
</dbReference>
<dbReference type="GO" id="GO:0004058">
    <property type="term" value="F:aromatic-L-amino-acid decarboxylase activity"/>
    <property type="evidence" value="ECO:0007669"/>
    <property type="project" value="UniProtKB-EC"/>
</dbReference>
<protein>
    <recommendedName>
        <fullName evidence="9">Aromatic-L-amino-acid decarboxylase</fullName>
        <ecNumber evidence="8">4.1.1.28</ecNumber>
    </recommendedName>
    <alternativeName>
        <fullName evidence="10">DOPA decarboxylase</fullName>
    </alternativeName>
</protein>
<dbReference type="FunFam" id="3.40.640.10:FF:000025">
    <property type="entry name" value="Histidine decarboxylase"/>
    <property type="match status" value="1"/>
</dbReference>
<proteinExistence type="inferred from homology"/>
<keyword evidence="7 12" id="KW-0456">Lyase</keyword>
<evidence type="ECO:0000256" key="5">
    <source>
        <dbReference type="ARBA" id="ARBA00022793"/>
    </source>
</evidence>
<dbReference type="InterPro" id="IPR021115">
    <property type="entry name" value="Pyridoxal-P_BS"/>
</dbReference>
<evidence type="ECO:0000256" key="6">
    <source>
        <dbReference type="ARBA" id="ARBA00022898"/>
    </source>
</evidence>
<sequence length="498" mass="56852">MKKEDSQSKTIQNGTNSSVLDHDWFREHGSEMVRYVADYLEDIGKRRVFPQIAPGYLAPLIPEHAPEEPEPWSDILKDIERVVMPGITHWQHPNFHAYFPVGNSYPSICADILTDGFACIGFSWASSPACTELEVVMMDWLARILQLPKHFLSGGQGGGVIQGSCSDATLVALFAARNKAIKHYQTAHPEASEYEAASKLVGYYSDQAHSSVERAGLISMLRLRPIQTGLSREMTGAALHEAIEQDVAKGLIPFFCTATLGTTASCAFDRLGEVGEVCDQYGIWLHVDAAYAGCSFICPEYRPLMNGIEHAMSFVFNPAKWMLVNFDCSCIWYKEVDWVIKSFSVDPVYLKHKHEGKVPDFRHWHIPLGRRFRSLKLWFVLRYYGVDKLRNYIRNHINLAHYFEELLLKDSNYEVVNKVKMGLVCFRIKDDNEHTKQLYQAIEDDGRIHLVPSEFHYPEEVFFIRFAVCYHSATKAQIEYALNVIRELTKKVLQKGKK</sequence>
<dbReference type="GO" id="GO:0005737">
    <property type="term" value="C:cytoplasm"/>
    <property type="evidence" value="ECO:0007669"/>
    <property type="project" value="TreeGrafter"/>
</dbReference>
<reference evidence="13" key="1">
    <citation type="submission" date="2024-06" db="EMBL/GenBank/DDBJ databases">
        <authorList>
            <person name="Liu X."/>
            <person name="Lenzi L."/>
            <person name="Haldenby T S."/>
            <person name="Uol C."/>
        </authorList>
    </citation>
    <scope>NUCLEOTIDE SEQUENCE</scope>
</reference>
<comment type="caution">
    <text evidence="13">The sequence shown here is derived from an EMBL/GenBank/DDBJ whole genome shotgun (WGS) entry which is preliminary data.</text>
</comment>
<dbReference type="AlphaFoldDB" id="A0AAV2TGD6"/>
<evidence type="ECO:0000313" key="14">
    <source>
        <dbReference type="Proteomes" id="UP001497525"/>
    </source>
</evidence>
<dbReference type="PANTHER" id="PTHR11999:SF167">
    <property type="entry name" value="AROMATIC-L-AMINO-ACID DECARBOXYLASE"/>
    <property type="match status" value="1"/>
</dbReference>
<keyword evidence="5" id="KW-0210">Decarboxylase</keyword>
<evidence type="ECO:0000256" key="8">
    <source>
        <dbReference type="ARBA" id="ARBA00038886"/>
    </source>
</evidence>
<evidence type="ECO:0000256" key="12">
    <source>
        <dbReference type="RuleBase" id="RU000382"/>
    </source>
</evidence>
<keyword evidence="4" id="KW-0127">Catecholamine biosynthesis</keyword>
<dbReference type="InterPro" id="IPR010977">
    <property type="entry name" value="Aromatic_deC"/>
</dbReference>
<evidence type="ECO:0000256" key="9">
    <source>
        <dbReference type="ARBA" id="ARBA00040968"/>
    </source>
</evidence>
<dbReference type="InterPro" id="IPR015424">
    <property type="entry name" value="PyrdxlP-dep_Trfase"/>
</dbReference>
<comment type="cofactor">
    <cofactor evidence="1 11 12">
        <name>pyridoxal 5'-phosphate</name>
        <dbReference type="ChEBI" id="CHEBI:597326"/>
    </cofactor>
</comment>
<dbReference type="EMBL" id="CAXLJL010000267">
    <property type="protein sequence ID" value="CAL5135376.1"/>
    <property type="molecule type" value="Genomic_DNA"/>
</dbReference>
<dbReference type="InterPro" id="IPR002129">
    <property type="entry name" value="PyrdxlP-dep_de-COase"/>
</dbReference>
<evidence type="ECO:0000256" key="3">
    <source>
        <dbReference type="ARBA" id="ARBA00011738"/>
    </source>
</evidence>
<name>A0AAV2TGD6_CALDB</name>
<evidence type="ECO:0000256" key="4">
    <source>
        <dbReference type="ARBA" id="ARBA00022584"/>
    </source>
</evidence>
<dbReference type="GO" id="GO:0019752">
    <property type="term" value="P:carboxylic acid metabolic process"/>
    <property type="evidence" value="ECO:0007669"/>
    <property type="project" value="InterPro"/>
</dbReference>
<dbReference type="GO" id="GO:0042427">
    <property type="term" value="P:serotonin biosynthetic process"/>
    <property type="evidence" value="ECO:0007669"/>
    <property type="project" value="TreeGrafter"/>
</dbReference>
<gene>
    <name evidence="13" type="ORF">CDAUBV1_LOCUS9526</name>
</gene>
<evidence type="ECO:0000256" key="11">
    <source>
        <dbReference type="PIRSR" id="PIRSR602129-50"/>
    </source>
</evidence>
<dbReference type="InterPro" id="IPR015421">
    <property type="entry name" value="PyrdxlP-dep_Trfase_major"/>
</dbReference>
<keyword evidence="6 11" id="KW-0663">Pyridoxal phosphate</keyword>
<evidence type="ECO:0000256" key="2">
    <source>
        <dbReference type="ARBA" id="ARBA00009533"/>
    </source>
</evidence>
<dbReference type="GO" id="GO:0006520">
    <property type="term" value="P:amino acid metabolic process"/>
    <property type="evidence" value="ECO:0007669"/>
    <property type="project" value="InterPro"/>
</dbReference>
<dbReference type="Pfam" id="PF00282">
    <property type="entry name" value="Pyridoxal_deC"/>
    <property type="match status" value="1"/>
</dbReference>
<dbReference type="EC" id="4.1.1.28" evidence="8"/>
<evidence type="ECO:0000256" key="7">
    <source>
        <dbReference type="ARBA" id="ARBA00023239"/>
    </source>
</evidence>
<dbReference type="SUPFAM" id="SSF53383">
    <property type="entry name" value="PLP-dependent transferases"/>
    <property type="match status" value="1"/>
</dbReference>